<dbReference type="PANTHER" id="PTHR11060:SF0">
    <property type="entry name" value="PROTEIN MEMO1"/>
    <property type="match status" value="1"/>
</dbReference>
<organism evidence="3 4">
    <name type="scientific">candidate division TA06 bacterium DG_24</name>
    <dbReference type="NCBI Taxonomy" id="1703770"/>
    <lineage>
        <taxon>Bacteria</taxon>
        <taxon>Bacteria division TA06</taxon>
    </lineage>
</organism>
<gene>
    <name evidence="3" type="ORF">AMJ39_05715</name>
</gene>
<dbReference type="Gene3D" id="3.40.830.10">
    <property type="entry name" value="LigB-like"/>
    <property type="match status" value="1"/>
</dbReference>
<dbReference type="PANTHER" id="PTHR11060">
    <property type="entry name" value="PROTEIN MEMO1"/>
    <property type="match status" value="1"/>
</dbReference>
<comment type="caution">
    <text evidence="3">The sequence shown here is derived from an EMBL/GenBank/DDBJ whole genome shotgun (WGS) entry which is preliminary data.</text>
</comment>
<evidence type="ECO:0000313" key="3">
    <source>
        <dbReference type="EMBL" id="KPJ53136.1"/>
    </source>
</evidence>
<proteinExistence type="inferred from homology"/>
<dbReference type="PATRIC" id="fig|1703770.3.peg.748"/>
<evidence type="ECO:0000256" key="1">
    <source>
        <dbReference type="ARBA" id="ARBA00006315"/>
    </source>
</evidence>
<comment type="similarity">
    <text evidence="1">Belongs to the MEMO1 family.</text>
</comment>
<dbReference type="Pfam" id="PF01875">
    <property type="entry name" value="Memo"/>
    <property type="match status" value="1"/>
</dbReference>
<name>A0A0S7WSH5_UNCT6</name>
<evidence type="ECO:0008006" key="5">
    <source>
        <dbReference type="Google" id="ProtNLM"/>
    </source>
</evidence>
<dbReference type="NCBIfam" id="TIGR04336">
    <property type="entry name" value="AmmeMemoSam_B"/>
    <property type="match status" value="1"/>
</dbReference>
<sequence>MTRGLIVGEEFEHPKLRPVEVVQAVLDGQPAAALIDPLRIADAPLAISKEVAFLLQFMDGRHSLRDIQVEYTRRMGTLLFTDQLERLLAKLDHAYFLDSPRFHERRRELQEEFSRSAVRAPTLAGTAYPADAEPLRRQLGSYFAEARASAEVRAPTDSRSSPDRRVDNVDARTRPRPKGILAPHIDLSHGGTTYARAYAELAGHEPPALCVILGTGHFGVENLFTATKKAFQTPLGTAQADSAFVEELDTRWERDLFADEFVHRTEHSIELQVLFIQHLWSGLQCPLIAPILCAFSHTSANSTAEQSEAAAINEFADALKSAAEAQGKTVLFIASADLAHIGPRYGDPQPPDLADLGHIRERDREFLTLAERLDRHGCLAHIARDDNRRRICGFAPIYTMLGAMNASRGELLGYDKADVDGAGSWVTFASMLFR</sequence>
<dbReference type="CDD" id="cd07361">
    <property type="entry name" value="MEMO_like"/>
    <property type="match status" value="1"/>
</dbReference>
<accession>A0A0S7WSH5</accession>
<feature type="region of interest" description="Disordered" evidence="2">
    <location>
        <begin position="150"/>
        <end position="180"/>
    </location>
</feature>
<feature type="compositionally biased region" description="Basic and acidic residues" evidence="2">
    <location>
        <begin position="150"/>
        <end position="173"/>
    </location>
</feature>
<reference evidence="3 4" key="1">
    <citation type="journal article" date="2015" name="Microbiome">
        <title>Genomic resolution of linkages in carbon, nitrogen, and sulfur cycling among widespread estuary sediment bacteria.</title>
        <authorList>
            <person name="Baker B.J."/>
            <person name="Lazar C.S."/>
            <person name="Teske A.P."/>
            <person name="Dick G.J."/>
        </authorList>
    </citation>
    <scope>NUCLEOTIDE SEQUENCE [LARGE SCALE GENOMIC DNA]</scope>
    <source>
        <strain evidence="3">DG_24</strain>
    </source>
</reference>
<evidence type="ECO:0000313" key="4">
    <source>
        <dbReference type="Proteomes" id="UP000052008"/>
    </source>
</evidence>
<dbReference type="STRING" id="1703770.AMJ39_05715"/>
<protein>
    <recommendedName>
        <fullName evidence="5">AmmeMemoRadiSam system protein B</fullName>
    </recommendedName>
</protein>
<dbReference type="InterPro" id="IPR002737">
    <property type="entry name" value="MEMO1_fam"/>
</dbReference>
<dbReference type="AlphaFoldDB" id="A0A0S7WSH5"/>
<evidence type="ECO:0000256" key="2">
    <source>
        <dbReference type="SAM" id="MobiDB-lite"/>
    </source>
</evidence>
<dbReference type="EMBL" id="LIZS01000029">
    <property type="protein sequence ID" value="KPJ53136.1"/>
    <property type="molecule type" value="Genomic_DNA"/>
</dbReference>
<dbReference type="Proteomes" id="UP000052008">
    <property type="component" value="Unassembled WGS sequence"/>
</dbReference>